<dbReference type="AlphaFoldDB" id="A0A165RV83"/>
<organism evidence="2 3">
    <name type="scientific">Neolentinus lepideus HHB14362 ss-1</name>
    <dbReference type="NCBI Taxonomy" id="1314782"/>
    <lineage>
        <taxon>Eukaryota</taxon>
        <taxon>Fungi</taxon>
        <taxon>Dikarya</taxon>
        <taxon>Basidiomycota</taxon>
        <taxon>Agaricomycotina</taxon>
        <taxon>Agaricomycetes</taxon>
        <taxon>Gloeophyllales</taxon>
        <taxon>Gloeophyllaceae</taxon>
        <taxon>Neolentinus</taxon>
    </lineage>
</organism>
<feature type="region of interest" description="Disordered" evidence="1">
    <location>
        <begin position="398"/>
        <end position="486"/>
    </location>
</feature>
<dbReference type="STRING" id="1314782.A0A165RV83"/>
<feature type="compositionally biased region" description="Polar residues" evidence="1">
    <location>
        <begin position="267"/>
        <end position="276"/>
    </location>
</feature>
<feature type="compositionally biased region" description="Low complexity" evidence="1">
    <location>
        <begin position="222"/>
        <end position="231"/>
    </location>
</feature>
<gene>
    <name evidence="2" type="ORF">NEOLEDRAFT_433490</name>
</gene>
<dbReference type="InParanoid" id="A0A165RV83"/>
<protein>
    <submittedName>
        <fullName evidence="2">Uncharacterized protein</fullName>
    </submittedName>
</protein>
<name>A0A165RV83_9AGAM</name>
<feature type="compositionally biased region" description="Low complexity" evidence="1">
    <location>
        <begin position="92"/>
        <end position="119"/>
    </location>
</feature>
<feature type="compositionally biased region" description="Polar residues" evidence="1">
    <location>
        <begin position="123"/>
        <end position="132"/>
    </location>
</feature>
<feature type="compositionally biased region" description="Low complexity" evidence="1">
    <location>
        <begin position="179"/>
        <end position="195"/>
    </location>
</feature>
<feature type="region of interest" description="Disordered" evidence="1">
    <location>
        <begin position="48"/>
        <end position="293"/>
    </location>
</feature>
<feature type="compositionally biased region" description="Polar residues" evidence="1">
    <location>
        <begin position="434"/>
        <end position="445"/>
    </location>
</feature>
<reference evidence="2 3" key="1">
    <citation type="journal article" date="2016" name="Mol. Biol. Evol.">
        <title>Comparative Genomics of Early-Diverging Mushroom-Forming Fungi Provides Insights into the Origins of Lignocellulose Decay Capabilities.</title>
        <authorList>
            <person name="Nagy L.G."/>
            <person name="Riley R."/>
            <person name="Tritt A."/>
            <person name="Adam C."/>
            <person name="Daum C."/>
            <person name="Floudas D."/>
            <person name="Sun H."/>
            <person name="Yadav J.S."/>
            <person name="Pangilinan J."/>
            <person name="Larsson K.H."/>
            <person name="Matsuura K."/>
            <person name="Barry K."/>
            <person name="Labutti K."/>
            <person name="Kuo R."/>
            <person name="Ohm R.A."/>
            <person name="Bhattacharya S.S."/>
            <person name="Shirouzu T."/>
            <person name="Yoshinaga Y."/>
            <person name="Martin F.M."/>
            <person name="Grigoriev I.V."/>
            <person name="Hibbett D.S."/>
        </authorList>
    </citation>
    <scope>NUCLEOTIDE SEQUENCE [LARGE SCALE GENOMIC DNA]</scope>
    <source>
        <strain evidence="2 3">HHB14362 ss-1</strain>
    </source>
</reference>
<accession>A0A165RV83</accession>
<feature type="compositionally biased region" description="Basic and acidic residues" evidence="1">
    <location>
        <begin position="159"/>
        <end position="168"/>
    </location>
</feature>
<evidence type="ECO:0000256" key="1">
    <source>
        <dbReference type="SAM" id="MobiDB-lite"/>
    </source>
</evidence>
<proteinExistence type="predicted"/>
<keyword evidence="3" id="KW-1185">Reference proteome</keyword>
<evidence type="ECO:0000313" key="3">
    <source>
        <dbReference type="Proteomes" id="UP000076761"/>
    </source>
</evidence>
<sequence length="486" mass="51125">MASKMSRFSQASMYTMASDAPPVPQELLASTQTTLPLKIRRKSVDVEAESVYSQPLSPTVLPTGDDQARAEVLAIPQPEEPPEDAMQETKDSSSSLDPLRPSNHRPAPLQLAPSPLLHATFGSPVSSRYPSGTSMLSPPVTTPPMPDPGPKAGGAASSLRERLEKDRPTPSASPHPGVPASASQSPRSPLSPQSSHGIIVEDDEGIPDSSRRASFAVPPDTPSSVSSYPDSPAAPPSQNADDDVPMSLIIDPRPSPIEQPAADPTDPVSSKTQLATPNGGLQPRRRPSAQGQDPSQFIRTSLFMPHPNAPKAPASAPAGPMYGRIPLPPQQIPTNNLVHTLRMAAAARYGPNGAIRRTTIYGMCKVELSQSMGPVPIVFSLEPPQSVPANRLAGDAIGRSSTTAPNTPPVPATINRSGSAPPAPVVPQDAPLQSDITPQQVSPSPGNVIPRANFFPKAQTPRPRSRSFSGFDSPIAEITLSSKETR</sequence>
<dbReference type="EMBL" id="KV425578">
    <property type="protein sequence ID" value="KZT24312.1"/>
    <property type="molecule type" value="Genomic_DNA"/>
</dbReference>
<evidence type="ECO:0000313" key="2">
    <source>
        <dbReference type="EMBL" id="KZT24312.1"/>
    </source>
</evidence>
<dbReference type="Proteomes" id="UP000076761">
    <property type="component" value="Unassembled WGS sequence"/>
</dbReference>
<feature type="compositionally biased region" description="Pro residues" evidence="1">
    <location>
        <begin position="140"/>
        <end position="149"/>
    </location>
</feature>
<dbReference type="OrthoDB" id="3271044at2759"/>